<evidence type="ECO:0000256" key="3">
    <source>
        <dbReference type="ARBA" id="ARBA00022692"/>
    </source>
</evidence>
<evidence type="ECO:0000313" key="7">
    <source>
        <dbReference type="EMBL" id="RED64269.1"/>
    </source>
</evidence>
<keyword evidence="5 6" id="KW-0472">Membrane</keyword>
<accession>A0A3D9IRX2</accession>
<dbReference type="GO" id="GO:0044341">
    <property type="term" value="P:sodium-dependent phosphate transport"/>
    <property type="evidence" value="ECO:0007669"/>
    <property type="project" value="InterPro"/>
</dbReference>
<protein>
    <submittedName>
        <fullName evidence="7">Phosphate:Na+ symporter</fullName>
    </submittedName>
</protein>
<keyword evidence="2" id="KW-1003">Cell membrane</keyword>
<feature type="transmembrane region" description="Helical" evidence="6">
    <location>
        <begin position="259"/>
        <end position="285"/>
    </location>
</feature>
<evidence type="ECO:0000256" key="6">
    <source>
        <dbReference type="SAM" id="Phobius"/>
    </source>
</evidence>
<dbReference type="PANTHER" id="PTHR10010:SF46">
    <property type="entry name" value="SODIUM-DEPENDENT PHOSPHATE TRANSPORT PROTEIN 2B"/>
    <property type="match status" value="1"/>
</dbReference>
<keyword evidence="8" id="KW-1185">Reference proteome</keyword>
<dbReference type="EMBL" id="QRDZ01000024">
    <property type="protein sequence ID" value="RED64269.1"/>
    <property type="molecule type" value="Genomic_DNA"/>
</dbReference>
<keyword evidence="4 6" id="KW-1133">Transmembrane helix</keyword>
<comment type="caution">
    <text evidence="7">The sequence shown here is derived from an EMBL/GenBank/DDBJ whole genome shotgun (WGS) entry which is preliminary data.</text>
</comment>
<dbReference type="GO" id="GO:0005886">
    <property type="term" value="C:plasma membrane"/>
    <property type="evidence" value="ECO:0007669"/>
    <property type="project" value="UniProtKB-SubCell"/>
</dbReference>
<evidence type="ECO:0000313" key="8">
    <source>
        <dbReference type="Proteomes" id="UP000256977"/>
    </source>
</evidence>
<evidence type="ECO:0000256" key="1">
    <source>
        <dbReference type="ARBA" id="ARBA00004651"/>
    </source>
</evidence>
<feature type="transmembrane region" description="Helical" evidence="6">
    <location>
        <begin position="224"/>
        <end position="247"/>
    </location>
</feature>
<dbReference type="AlphaFoldDB" id="A0A3D9IRX2"/>
<dbReference type="RefSeq" id="WP_116063510.1">
    <property type="nucleotide sequence ID" value="NZ_QRDZ01000024.1"/>
</dbReference>
<keyword evidence="3 6" id="KW-0812">Transmembrane</keyword>
<reference evidence="7 8" key="1">
    <citation type="submission" date="2018-07" db="EMBL/GenBank/DDBJ databases">
        <title>Genomic Encyclopedia of Type Strains, Phase III (KMG-III): the genomes of soil and plant-associated and newly described type strains.</title>
        <authorList>
            <person name="Whitman W."/>
        </authorList>
    </citation>
    <scope>NUCLEOTIDE SEQUENCE [LARGE SCALE GENOMIC DNA]</scope>
    <source>
        <strain evidence="7 8">CECT 7287</strain>
    </source>
</reference>
<feature type="transmembrane region" description="Helical" evidence="6">
    <location>
        <begin position="109"/>
        <end position="127"/>
    </location>
</feature>
<name>A0A3D9IRX2_9BACL</name>
<dbReference type="InterPro" id="IPR003841">
    <property type="entry name" value="Na/Pi_transpt"/>
</dbReference>
<dbReference type="NCBIfam" id="NF037997">
    <property type="entry name" value="Na_Pi_symport"/>
    <property type="match status" value="1"/>
</dbReference>
<dbReference type="OrthoDB" id="9763003at2"/>
<comment type="subcellular location">
    <subcellularLocation>
        <location evidence="1">Cell membrane</location>
        <topology evidence="1">Multi-pass membrane protein</topology>
    </subcellularLocation>
</comment>
<dbReference type="Proteomes" id="UP000256977">
    <property type="component" value="Unassembled WGS sequence"/>
</dbReference>
<gene>
    <name evidence="7" type="ORF">DFP98_12482</name>
</gene>
<feature type="transmembrane region" description="Helical" evidence="6">
    <location>
        <begin position="297"/>
        <end position="316"/>
    </location>
</feature>
<proteinExistence type="predicted"/>
<evidence type="ECO:0000256" key="2">
    <source>
        <dbReference type="ARBA" id="ARBA00022475"/>
    </source>
</evidence>
<dbReference type="PANTHER" id="PTHR10010">
    <property type="entry name" value="SOLUTE CARRIER FAMILY 34 SODIUM PHOSPHATE , MEMBER 2-RELATED"/>
    <property type="match status" value="1"/>
</dbReference>
<dbReference type="Pfam" id="PF02690">
    <property type="entry name" value="Na_Pi_cotrans"/>
    <property type="match status" value="1"/>
</dbReference>
<evidence type="ECO:0000256" key="5">
    <source>
        <dbReference type="ARBA" id="ARBA00023136"/>
    </source>
</evidence>
<feature type="transmembrane region" description="Helical" evidence="6">
    <location>
        <begin position="49"/>
        <end position="73"/>
    </location>
</feature>
<feature type="transmembrane region" description="Helical" evidence="6">
    <location>
        <begin position="148"/>
        <end position="167"/>
    </location>
</feature>
<feature type="transmembrane region" description="Helical" evidence="6">
    <location>
        <begin position="187"/>
        <end position="212"/>
    </location>
</feature>
<evidence type="ECO:0000256" key="4">
    <source>
        <dbReference type="ARBA" id="ARBA00022989"/>
    </source>
</evidence>
<sequence length="326" mass="33877">MFAHFIVPSLLGFALLLSGMKVMEASLERWAGHRLVSWVSKSTSTPLRGFAVGTAASALLQSSTAVTVLTIGFVNAGWLNLARSLGIILGTNVGTCFTTELMSLQLHTYGVYFLAFGVVGWLVSFAFNEMRDAASAPRRINGLRYVSVATGGFGLLLVGFKLLQSIGPALRENGYFETLMRHTYDNLMWGVLGGAVITALVHSSSAVVAMCMGLAAAGAISPEAGIAIVLGANVGTCFTGLVASLGGGSGGRFVALSQLVLNVGGAALFFPLIGALHNAAAWLAPGDPSAQIAHAQTIFNVLCSMIALPIAYLPVWRKGAPNPTST</sequence>
<dbReference type="GO" id="GO:0005436">
    <property type="term" value="F:sodium:phosphate symporter activity"/>
    <property type="evidence" value="ECO:0007669"/>
    <property type="project" value="InterPro"/>
</dbReference>
<organism evidence="7 8">
    <name type="scientific">Cohnella phaseoli</name>
    <dbReference type="NCBI Taxonomy" id="456490"/>
    <lineage>
        <taxon>Bacteria</taxon>
        <taxon>Bacillati</taxon>
        <taxon>Bacillota</taxon>
        <taxon>Bacilli</taxon>
        <taxon>Bacillales</taxon>
        <taxon>Paenibacillaceae</taxon>
        <taxon>Cohnella</taxon>
    </lineage>
</organism>